<organism evidence="6 7">
    <name type="scientific">Nezara viridula</name>
    <name type="common">Southern green stink bug</name>
    <name type="synonym">Cimex viridulus</name>
    <dbReference type="NCBI Taxonomy" id="85310"/>
    <lineage>
        <taxon>Eukaryota</taxon>
        <taxon>Metazoa</taxon>
        <taxon>Ecdysozoa</taxon>
        <taxon>Arthropoda</taxon>
        <taxon>Hexapoda</taxon>
        <taxon>Insecta</taxon>
        <taxon>Pterygota</taxon>
        <taxon>Neoptera</taxon>
        <taxon>Paraneoptera</taxon>
        <taxon>Hemiptera</taxon>
        <taxon>Heteroptera</taxon>
        <taxon>Panheteroptera</taxon>
        <taxon>Pentatomomorpha</taxon>
        <taxon>Pentatomoidea</taxon>
        <taxon>Pentatomidae</taxon>
        <taxon>Pentatominae</taxon>
        <taxon>Nezara</taxon>
    </lineage>
</organism>
<dbReference type="GO" id="GO:0051010">
    <property type="term" value="F:microtubule plus-end binding"/>
    <property type="evidence" value="ECO:0007669"/>
    <property type="project" value="InterPro"/>
</dbReference>
<feature type="compositionally biased region" description="Basic and acidic residues" evidence="4">
    <location>
        <begin position="1108"/>
        <end position="1124"/>
    </location>
</feature>
<reference evidence="6" key="1">
    <citation type="submission" date="2022-01" db="EMBL/GenBank/DDBJ databases">
        <authorList>
            <person name="King R."/>
        </authorList>
    </citation>
    <scope>NUCLEOTIDE SEQUENCE</scope>
</reference>
<feature type="region of interest" description="Disordered" evidence="4">
    <location>
        <begin position="1009"/>
        <end position="1072"/>
    </location>
</feature>
<name>A0A9P0MPN4_NEZVI</name>
<dbReference type="InterPro" id="IPR011989">
    <property type="entry name" value="ARM-like"/>
</dbReference>
<evidence type="ECO:0000313" key="6">
    <source>
        <dbReference type="EMBL" id="CAH1400374.1"/>
    </source>
</evidence>
<accession>A0A9P0MPN4</accession>
<dbReference type="InterPro" id="IPR016024">
    <property type="entry name" value="ARM-type_fold"/>
</dbReference>
<dbReference type="Pfam" id="PF21041">
    <property type="entry name" value="XMAP215_CLASP_TOG"/>
    <property type="match status" value="1"/>
</dbReference>
<feature type="region of interest" description="Disordered" evidence="4">
    <location>
        <begin position="1190"/>
        <end position="1248"/>
    </location>
</feature>
<dbReference type="InterPro" id="IPR045110">
    <property type="entry name" value="XMAP215"/>
</dbReference>
<dbReference type="SUPFAM" id="SSF48371">
    <property type="entry name" value="ARM repeat"/>
    <property type="match status" value="1"/>
</dbReference>
<dbReference type="GO" id="GO:0046785">
    <property type="term" value="P:microtubule polymerization"/>
    <property type="evidence" value="ECO:0007669"/>
    <property type="project" value="InterPro"/>
</dbReference>
<evidence type="ECO:0000256" key="3">
    <source>
        <dbReference type="ARBA" id="ARBA00023212"/>
    </source>
</evidence>
<feature type="compositionally biased region" description="Polar residues" evidence="4">
    <location>
        <begin position="1094"/>
        <end position="1103"/>
    </location>
</feature>
<feature type="compositionally biased region" description="Polar residues" evidence="4">
    <location>
        <begin position="1010"/>
        <end position="1027"/>
    </location>
</feature>
<dbReference type="PANTHER" id="PTHR12609">
    <property type="entry name" value="MICROTUBULE ASSOCIATED PROTEIN XMAP215"/>
    <property type="match status" value="1"/>
</dbReference>
<dbReference type="FunFam" id="1.25.10.10:FF:000019">
    <property type="entry name" value="Cytoskeleton-associated protein 5"/>
    <property type="match status" value="1"/>
</dbReference>
<dbReference type="GO" id="GO:0030951">
    <property type="term" value="P:establishment or maintenance of microtubule cytoskeleton polarity"/>
    <property type="evidence" value="ECO:0007669"/>
    <property type="project" value="InterPro"/>
</dbReference>
<dbReference type="InterPro" id="IPR034085">
    <property type="entry name" value="TOG"/>
</dbReference>
<dbReference type="GO" id="GO:0061863">
    <property type="term" value="F:microtubule plus end polymerase"/>
    <property type="evidence" value="ECO:0007669"/>
    <property type="project" value="InterPro"/>
</dbReference>
<dbReference type="Gene3D" id="1.25.10.10">
    <property type="entry name" value="Leucine-rich Repeat Variant"/>
    <property type="match status" value="2"/>
</dbReference>
<proteinExistence type="predicted"/>
<dbReference type="GO" id="GO:0005856">
    <property type="term" value="C:cytoskeleton"/>
    <property type="evidence" value="ECO:0007669"/>
    <property type="project" value="UniProtKB-SubCell"/>
</dbReference>
<dbReference type="Proteomes" id="UP001152798">
    <property type="component" value="Chromosome 4"/>
</dbReference>
<protein>
    <recommendedName>
        <fullName evidence="5">TOG domain-containing protein</fullName>
    </recommendedName>
</protein>
<evidence type="ECO:0000256" key="4">
    <source>
        <dbReference type="SAM" id="MobiDB-lite"/>
    </source>
</evidence>
<evidence type="ECO:0000256" key="1">
    <source>
        <dbReference type="ARBA" id="ARBA00004245"/>
    </source>
</evidence>
<dbReference type="InterPro" id="IPR048491">
    <property type="entry name" value="XMAP215_CLASP_TOG"/>
</dbReference>
<dbReference type="OrthoDB" id="205662at2759"/>
<gene>
    <name evidence="6" type="ORF">NEZAVI_LOCUS9630</name>
</gene>
<feature type="domain" description="TOG" evidence="5">
    <location>
        <begin position="36"/>
        <end position="267"/>
    </location>
</feature>
<keyword evidence="2" id="KW-0963">Cytoplasm</keyword>
<dbReference type="SMART" id="SM01349">
    <property type="entry name" value="TOG"/>
    <property type="match status" value="2"/>
</dbReference>
<keyword evidence="7" id="KW-1185">Reference proteome</keyword>
<feature type="region of interest" description="Disordered" evidence="4">
    <location>
        <begin position="577"/>
        <end position="601"/>
    </location>
</feature>
<evidence type="ECO:0000256" key="2">
    <source>
        <dbReference type="ARBA" id="ARBA00022490"/>
    </source>
</evidence>
<comment type="subcellular location">
    <subcellularLocation>
        <location evidence="1">Cytoplasm</location>
        <location evidence="1">Cytoskeleton</location>
    </subcellularLocation>
</comment>
<feature type="compositionally biased region" description="Basic and acidic residues" evidence="4">
    <location>
        <begin position="1313"/>
        <end position="1327"/>
    </location>
</feature>
<feature type="region of interest" description="Disordered" evidence="4">
    <location>
        <begin position="1085"/>
        <end position="1152"/>
    </location>
</feature>
<keyword evidence="3" id="KW-0206">Cytoskeleton</keyword>
<evidence type="ECO:0000259" key="5">
    <source>
        <dbReference type="SMART" id="SM01349"/>
    </source>
</evidence>
<feature type="compositionally biased region" description="Basic residues" evidence="4">
    <location>
        <begin position="1200"/>
        <end position="1220"/>
    </location>
</feature>
<feature type="domain" description="TOG" evidence="5">
    <location>
        <begin position="288"/>
        <end position="523"/>
    </location>
</feature>
<dbReference type="EMBL" id="OV725080">
    <property type="protein sequence ID" value="CAH1400374.1"/>
    <property type="molecule type" value="Genomic_DNA"/>
</dbReference>
<evidence type="ECO:0000313" key="7">
    <source>
        <dbReference type="Proteomes" id="UP001152798"/>
    </source>
</evidence>
<feature type="region of interest" description="Disordered" evidence="4">
    <location>
        <begin position="1302"/>
        <end position="1327"/>
    </location>
</feature>
<feature type="compositionally biased region" description="Basic residues" evidence="4">
    <location>
        <begin position="1030"/>
        <end position="1055"/>
    </location>
</feature>
<feature type="compositionally biased region" description="Polar residues" evidence="4">
    <location>
        <begin position="592"/>
        <end position="601"/>
    </location>
</feature>
<dbReference type="GO" id="GO:0007051">
    <property type="term" value="P:spindle organization"/>
    <property type="evidence" value="ECO:0007669"/>
    <property type="project" value="InterPro"/>
</dbReference>
<sequence length="1327" mass="153500">MFRWFKKLNKNSQLKINYCIFPKRHIKICQKRIRKSKMGEKDLSTDLPPEIACIHRKWNVRSVAYRTLIGHFKKLHPSSGEWGIYKNVLPNIAAESFPALREQALEVVLQFVQKCETANKLSTEVIHSLLDNIPTNMKHRAKQLLEQVILQYVEVGCSKDVIDELLRTALINQESNIVTTCIEFITKIVSVFGPKEIDLGYVLETLPYLQETDELELRSATKALILEIYRWQGKESINNVGQILSPADLKDVLKKYEDVKHASQLKPTRHVRNNKHLENSSSRNINLSLDQETDLLSQINEEFFRNLDSPEWTERRDALVKLRKTIESSSRLRPGNYEPLLTALKKVIIEDQCVIVVGLAIASVTGIAQGLQQQFSTYAIGICRILLEKFVEKRQNITEQLRKALDVLITTTSFESLIKTINAFLGSKNPTIRFETIQLLSRMFKNTNKQTLRKSEFSVLYKSLANCLHHGQLIIREKSFIALAIAFKIAGEGVIMPYLDKVDHATRTRIKNYNLDHDFEETYNEVKYRNVAKKDLKNEDKSKEIKFSNVSSDSNWKDSEKLDKSINESVSSYFKSESQKKRIKPMRKRENQPSFSYNSVTKRWNSTNSNITMEEFYSKSESKKSTEKTFDGTISYKDVSRKKENLKRYPYRKPYTVQRKETHHVLSKDKRKKKKIFSYKKKYTPKKILNDFVEHNGQIGDNIIVNVAQLSNNEIKLQKEDSHNINKDSSNFSNQTVKCINMSLNSLIKPEEVTESNNEIRKMENLTSSALIRENSELNQPMKQSVQTLDSKCGEGFIVLTESEVKKLLGLKRVSAISDDSRNALPDWGSKKNLIKRSYKIFQVSKDATDKETQTSLSAAESNFEISPESGTMDLIKTVDVIPTQTACVSIVEKGTEPQRIKRYNRGTQWVQHLQTEILDTVAWSKQEASSDWKGLEQQKVHHSHLKEKEAPLKMQSVVMKKIEYRRPSVKDIRRQFREDHVASIADHASKRTMEINTFTVTRSDPIHISKNTSSLTSELNGNTQERNNTKHHKEQNQKHARKDKKRPKQLHPKTHNSEDKISKNSSDSRQIKKIKRKYMHEIMVRSNKETTESRQNNISSHTLIKLKKIESTKHHPQSEDKDVSTSQVLIGRTSRRSDVSIRRSQQKGRRSLFTQSSRFKYENCYDTSSGSCREGCNFLPFVTKSIMGRPVEQNEKKKNNARRKQNKHRPHRNARRTNRSNHTITDQKRSEYALNRRNSRKDHQLDMMDAQDMDPETKQMVINELLKVCDISQATFQKMVRHKASPRPSLLSPKAVLQRVNELSSSADQDTSEDRSAREHKACTIL</sequence>